<evidence type="ECO:0000256" key="4">
    <source>
        <dbReference type="ARBA" id="ARBA00023172"/>
    </source>
</evidence>
<dbReference type="GO" id="GO:0015074">
    <property type="term" value="P:DNA integration"/>
    <property type="evidence" value="ECO:0007669"/>
    <property type="project" value="UniProtKB-KW"/>
</dbReference>
<comment type="similarity">
    <text evidence="1">Belongs to the 'phage' integrase family.</text>
</comment>
<dbReference type="PANTHER" id="PTHR30629:SF2">
    <property type="entry name" value="PROPHAGE INTEGRASE INTS-RELATED"/>
    <property type="match status" value="1"/>
</dbReference>
<dbReference type="InterPro" id="IPR013762">
    <property type="entry name" value="Integrase-like_cat_sf"/>
</dbReference>
<name>A0A2N5DZK5_9GAMM</name>
<dbReference type="InterPro" id="IPR010998">
    <property type="entry name" value="Integrase_recombinase_N"/>
</dbReference>
<comment type="caution">
    <text evidence="6">The sequence shown here is derived from an EMBL/GenBank/DDBJ whole genome shotgun (WGS) entry which is preliminary data.</text>
</comment>
<dbReference type="GO" id="GO:0003677">
    <property type="term" value="F:DNA binding"/>
    <property type="evidence" value="ECO:0007669"/>
    <property type="project" value="UniProtKB-KW"/>
</dbReference>
<dbReference type="InterPro" id="IPR002104">
    <property type="entry name" value="Integrase_catalytic"/>
</dbReference>
<proteinExistence type="inferred from homology"/>
<keyword evidence="2" id="KW-0229">DNA integration</keyword>
<dbReference type="GO" id="GO:0006310">
    <property type="term" value="P:DNA recombination"/>
    <property type="evidence" value="ECO:0007669"/>
    <property type="project" value="UniProtKB-KW"/>
</dbReference>
<dbReference type="CDD" id="cd00801">
    <property type="entry name" value="INT_P4_C"/>
    <property type="match status" value="1"/>
</dbReference>
<organism evidence="6 7">
    <name type="scientific">Chimaeribacter californicus</name>
    <dbReference type="NCBI Taxonomy" id="2060067"/>
    <lineage>
        <taxon>Bacteria</taxon>
        <taxon>Pseudomonadati</taxon>
        <taxon>Pseudomonadota</taxon>
        <taxon>Gammaproteobacteria</taxon>
        <taxon>Enterobacterales</taxon>
        <taxon>Yersiniaceae</taxon>
        <taxon>Chimaeribacter</taxon>
    </lineage>
</organism>
<dbReference type="PROSITE" id="PS51898">
    <property type="entry name" value="TYR_RECOMBINASE"/>
    <property type="match status" value="1"/>
</dbReference>
<keyword evidence="3" id="KW-0238">DNA-binding</keyword>
<dbReference type="EMBL" id="PJZF01000017">
    <property type="protein sequence ID" value="PLR33290.1"/>
    <property type="molecule type" value="Genomic_DNA"/>
</dbReference>
<dbReference type="Pfam" id="PF00589">
    <property type="entry name" value="Phage_integrase"/>
    <property type="match status" value="1"/>
</dbReference>
<dbReference type="Gene3D" id="1.10.150.130">
    <property type="match status" value="1"/>
</dbReference>
<sequence length="363" mass="41167">MIKGFNADKVAENCSADTIDYLAATLATPIDQLEDYSDNDPPFSKAFMLFTRLSLMVTRRRPELGVHCILIHVMPKIADLPISKINKVTVNRLTNPLIMQGKIVQSKRVFSLMKQFLAWCVYQGYLEQSPVGDIPINKVGGTAPAPRERTLSDAEIWVFWHIWDYHNVSESTRWASRLVLAAARRPDEVLRARVSEFDLENGMWNQGNRNKSHRDHRLPISPIMKLCIEKLIAAGKGSEWLVPSNKKPGAPMSKVVLSQALRRMFSDPTMPTLEPFSPRDLRRTARSCLASLNVTSDVSRKILNQSLVGLDRTYDRHDYIEQMDEALCKYSDFLFTLIEHDGVGDLNHKYKGDRLAVGNSRLG</sequence>
<gene>
    <name evidence="6" type="ORF">CYR55_17030</name>
</gene>
<dbReference type="OrthoDB" id="9795573at2"/>
<evidence type="ECO:0000256" key="2">
    <source>
        <dbReference type="ARBA" id="ARBA00022908"/>
    </source>
</evidence>
<evidence type="ECO:0000259" key="5">
    <source>
        <dbReference type="PROSITE" id="PS51898"/>
    </source>
</evidence>
<feature type="domain" description="Tyr recombinase" evidence="5">
    <location>
        <begin position="146"/>
        <end position="328"/>
    </location>
</feature>
<accession>A0A2N5DZK5</accession>
<dbReference type="InterPro" id="IPR011010">
    <property type="entry name" value="DNA_brk_join_enz"/>
</dbReference>
<dbReference type="AlphaFoldDB" id="A0A2N5DZK5"/>
<keyword evidence="4" id="KW-0233">DNA recombination</keyword>
<keyword evidence="7" id="KW-1185">Reference proteome</keyword>
<dbReference type="RefSeq" id="WP_101817558.1">
    <property type="nucleotide sequence ID" value="NZ_PJZF01000017.1"/>
</dbReference>
<dbReference type="InterPro" id="IPR050808">
    <property type="entry name" value="Phage_Integrase"/>
</dbReference>
<dbReference type="Proteomes" id="UP000234240">
    <property type="component" value="Unassembled WGS sequence"/>
</dbReference>
<reference evidence="6 7" key="1">
    <citation type="submission" date="2017-12" db="EMBL/GenBank/DDBJ databases">
        <title>Characterization of six clinical isolates of Enterochimera gen. nov., a novel genus of the Yersiniaciae family and the three species Enterochimera arupensis sp. nov., Enterochimera coloradensis sp. nov, and Enterochimera californica sp. nov.</title>
        <authorList>
            <person name="Rossi A."/>
            <person name="Fisher M."/>
        </authorList>
    </citation>
    <scope>NUCLEOTIDE SEQUENCE [LARGE SCALE GENOMIC DNA]</scope>
    <source>
        <strain evidence="7">2015-Iso6</strain>
    </source>
</reference>
<dbReference type="SUPFAM" id="SSF56349">
    <property type="entry name" value="DNA breaking-rejoining enzymes"/>
    <property type="match status" value="1"/>
</dbReference>
<evidence type="ECO:0000313" key="6">
    <source>
        <dbReference type="EMBL" id="PLR33290.1"/>
    </source>
</evidence>
<evidence type="ECO:0000313" key="7">
    <source>
        <dbReference type="Proteomes" id="UP000234240"/>
    </source>
</evidence>
<evidence type="ECO:0000256" key="1">
    <source>
        <dbReference type="ARBA" id="ARBA00008857"/>
    </source>
</evidence>
<dbReference type="PANTHER" id="PTHR30629">
    <property type="entry name" value="PROPHAGE INTEGRASE"/>
    <property type="match status" value="1"/>
</dbReference>
<protein>
    <submittedName>
        <fullName evidence="6">Integrase</fullName>
    </submittedName>
</protein>
<evidence type="ECO:0000256" key="3">
    <source>
        <dbReference type="ARBA" id="ARBA00023125"/>
    </source>
</evidence>
<dbReference type="Gene3D" id="1.10.443.10">
    <property type="entry name" value="Intergrase catalytic core"/>
    <property type="match status" value="1"/>
</dbReference>